<keyword evidence="3 12" id="KW-0479">Metal-binding</keyword>
<dbReference type="InterPro" id="IPR038534">
    <property type="entry name" value="Rtr1/RPAP2_sf"/>
</dbReference>
<evidence type="ECO:0000313" key="16">
    <source>
        <dbReference type="Proteomes" id="UP000244005"/>
    </source>
</evidence>
<dbReference type="Pfam" id="PF04181">
    <property type="entry name" value="RPAP2_Rtr1"/>
    <property type="match status" value="1"/>
</dbReference>
<dbReference type="OrthoDB" id="2590500at2759"/>
<dbReference type="Proteomes" id="UP000244005">
    <property type="component" value="Unassembled WGS sequence"/>
</dbReference>
<dbReference type="GO" id="GO:0008270">
    <property type="term" value="F:zinc ion binding"/>
    <property type="evidence" value="ECO:0007669"/>
    <property type="project" value="UniProtKB-KW"/>
</dbReference>
<keyword evidence="6 12" id="KW-0862">Zinc</keyword>
<evidence type="ECO:0000256" key="1">
    <source>
        <dbReference type="ARBA" id="ARBA00004123"/>
    </source>
</evidence>
<dbReference type="PROSITE" id="PS51479">
    <property type="entry name" value="ZF_RTR1"/>
    <property type="match status" value="1"/>
</dbReference>
<feature type="compositionally biased region" description="Basic residues" evidence="13">
    <location>
        <begin position="69"/>
        <end position="80"/>
    </location>
</feature>
<dbReference type="Gramene" id="Mp2g02530.2">
    <property type="protein sequence ID" value="Mp2g02530.2.cds"/>
    <property type="gene ID" value="Mp2g02530"/>
</dbReference>
<feature type="compositionally biased region" description="Polar residues" evidence="13">
    <location>
        <begin position="340"/>
        <end position="362"/>
    </location>
</feature>
<organism evidence="15 16">
    <name type="scientific">Marchantia polymorpha</name>
    <name type="common">Common liverwort</name>
    <name type="synonym">Marchantia aquatica</name>
    <dbReference type="NCBI Taxonomy" id="3197"/>
    <lineage>
        <taxon>Eukaryota</taxon>
        <taxon>Viridiplantae</taxon>
        <taxon>Streptophyta</taxon>
        <taxon>Embryophyta</taxon>
        <taxon>Marchantiophyta</taxon>
        <taxon>Marchantiopsida</taxon>
        <taxon>Marchantiidae</taxon>
        <taxon>Marchantiales</taxon>
        <taxon>Marchantiaceae</taxon>
        <taxon>Marchantia</taxon>
    </lineage>
</organism>
<keyword evidence="7 12" id="KW-0904">Protein phosphatase</keyword>
<protein>
    <recommendedName>
        <fullName evidence="12">RNA polymerase II subunit B1 CTD phosphatase RPAP2 homolog</fullName>
        <ecNumber evidence="12">3.1.3.16</ecNumber>
    </recommendedName>
</protein>
<comment type="subcellular location">
    <subcellularLocation>
        <location evidence="1 12">Nucleus</location>
    </subcellularLocation>
</comment>
<name>A0A2R6WM05_MARPO</name>
<gene>
    <name evidence="15" type="ORF">MARPO_0075s0015</name>
</gene>
<evidence type="ECO:0000313" key="15">
    <source>
        <dbReference type="EMBL" id="PTQ34888.1"/>
    </source>
</evidence>
<feature type="compositionally biased region" description="Polar residues" evidence="13">
    <location>
        <begin position="475"/>
        <end position="496"/>
    </location>
</feature>
<dbReference type="Gramene" id="Mp2g02530.1">
    <property type="protein sequence ID" value="Mp2g02530.1.cds"/>
    <property type="gene ID" value="Mp2g02530"/>
</dbReference>
<feature type="region of interest" description="Disordered" evidence="13">
    <location>
        <begin position="630"/>
        <end position="650"/>
    </location>
</feature>
<keyword evidence="8 12" id="KW-0539">Nucleus</keyword>
<evidence type="ECO:0000256" key="12">
    <source>
        <dbReference type="RuleBase" id="RU367080"/>
    </source>
</evidence>
<evidence type="ECO:0000256" key="11">
    <source>
        <dbReference type="PROSITE-ProRule" id="PRU00812"/>
    </source>
</evidence>
<feature type="compositionally biased region" description="Basic and acidic residues" evidence="13">
    <location>
        <begin position="409"/>
        <end position="423"/>
    </location>
</feature>
<dbReference type="EMBL" id="KZ772747">
    <property type="protein sequence ID" value="PTQ34888.1"/>
    <property type="molecule type" value="Genomic_DNA"/>
</dbReference>
<evidence type="ECO:0000256" key="2">
    <source>
        <dbReference type="ARBA" id="ARBA00005676"/>
    </source>
</evidence>
<evidence type="ECO:0000256" key="6">
    <source>
        <dbReference type="ARBA" id="ARBA00022833"/>
    </source>
</evidence>
<comment type="similarity">
    <text evidence="2 11 12">Belongs to the RPAP2 family.</text>
</comment>
<feature type="region of interest" description="Disordered" evidence="13">
    <location>
        <begin position="398"/>
        <end position="534"/>
    </location>
</feature>
<keyword evidence="4 12" id="KW-0863">Zinc-finger</keyword>
<feature type="region of interest" description="Disordered" evidence="13">
    <location>
        <begin position="328"/>
        <end position="373"/>
    </location>
</feature>
<accession>A0A2R6WM05</accession>
<dbReference type="Gramene" id="Mp2g02530.3">
    <property type="protein sequence ID" value="Mp2g02530.3.cds"/>
    <property type="gene ID" value="Mp2g02530"/>
</dbReference>
<feature type="region of interest" description="Disordered" evidence="13">
    <location>
        <begin position="60"/>
        <end position="109"/>
    </location>
</feature>
<dbReference type="GO" id="GO:0005634">
    <property type="term" value="C:nucleus"/>
    <property type="evidence" value="ECO:0000318"/>
    <property type="project" value="GO_Central"/>
</dbReference>
<dbReference type="PANTHER" id="PTHR14732">
    <property type="entry name" value="RNA POLYMERASE II SUBUNIT B1 CTD PHOSPHATASE RPAP2-RELATED"/>
    <property type="match status" value="1"/>
</dbReference>
<dbReference type="AlphaFoldDB" id="A0A2R6WM05"/>
<evidence type="ECO:0000256" key="5">
    <source>
        <dbReference type="ARBA" id="ARBA00022801"/>
    </source>
</evidence>
<evidence type="ECO:0000256" key="3">
    <source>
        <dbReference type="ARBA" id="ARBA00022723"/>
    </source>
</evidence>
<keyword evidence="5 12" id="KW-0378">Hydrolase</keyword>
<feature type="compositionally biased region" description="Low complexity" evidence="13">
    <location>
        <begin position="442"/>
        <end position="458"/>
    </location>
</feature>
<dbReference type="GO" id="GO:0043175">
    <property type="term" value="F:RNA polymerase core enzyme binding"/>
    <property type="evidence" value="ECO:0007669"/>
    <property type="project" value="UniProtKB-UniRule"/>
</dbReference>
<dbReference type="InterPro" id="IPR039693">
    <property type="entry name" value="Rtr1/RPAP2"/>
</dbReference>
<dbReference type="EMBL" id="KZ772747">
    <property type="protein sequence ID" value="PTQ34890.1"/>
    <property type="molecule type" value="Genomic_DNA"/>
</dbReference>
<evidence type="ECO:0000256" key="10">
    <source>
        <dbReference type="ARBA" id="ARBA00048336"/>
    </source>
</evidence>
<evidence type="ECO:0000256" key="13">
    <source>
        <dbReference type="SAM" id="MobiDB-lite"/>
    </source>
</evidence>
<evidence type="ECO:0000256" key="4">
    <source>
        <dbReference type="ARBA" id="ARBA00022771"/>
    </source>
</evidence>
<reference evidence="15" key="2">
    <citation type="submission" date="2017-12" db="EMBL/GenBank/DDBJ databases">
        <title>WGS assembly of Marchantia polymorpha.</title>
        <authorList>
            <person name="Bowman J.L."/>
            <person name="Kohchi T."/>
            <person name="Yamato K.T."/>
            <person name="Jenkins J."/>
            <person name="Shu S."/>
            <person name="Ishizaki K."/>
            <person name="Yamaoka S."/>
            <person name="Nishihama R."/>
            <person name="Nakamura Y."/>
            <person name="Berger F."/>
            <person name="Adam C."/>
            <person name="Aki S.S."/>
            <person name="Althoff F."/>
            <person name="Araki T."/>
            <person name="Arteaga-Vazquez M.A."/>
            <person name="Balasubrmanian S."/>
            <person name="Bauer D."/>
            <person name="Boehm C.R."/>
            <person name="Briginshaw L."/>
            <person name="Caballero-Perez J."/>
            <person name="Catarino B."/>
            <person name="Chen F."/>
            <person name="Chiyoda S."/>
            <person name="Chovatia M."/>
            <person name="Davies K.M."/>
            <person name="Delmans M."/>
            <person name="Demura T."/>
            <person name="Dierschke T."/>
            <person name="Dolan L."/>
            <person name="Dorantes-Acosta A.E."/>
            <person name="Eklund D.M."/>
            <person name="Florent S.N."/>
            <person name="Flores-Sandoval E."/>
            <person name="Fujiyama A."/>
            <person name="Fukuzawa H."/>
            <person name="Galik B."/>
            <person name="Grimanelli D."/>
            <person name="Grimwood J."/>
            <person name="Grossniklaus U."/>
            <person name="Hamada T."/>
            <person name="Haseloff J."/>
            <person name="Hetherington A.J."/>
            <person name="Higo A."/>
            <person name="Hirakawa Y."/>
            <person name="Hundley H.N."/>
            <person name="Ikeda Y."/>
            <person name="Inoue K."/>
            <person name="Inoue S."/>
            <person name="Ishida S."/>
            <person name="Jia Q."/>
            <person name="Kakita M."/>
            <person name="Kanazawa T."/>
            <person name="Kawai Y."/>
            <person name="Kawashima T."/>
            <person name="Kennedy M."/>
            <person name="Kinose K."/>
            <person name="Kinoshita T."/>
            <person name="Kohara Y."/>
            <person name="Koide E."/>
            <person name="Komatsu K."/>
            <person name="Kopischke S."/>
            <person name="Kubo M."/>
            <person name="Kyozuka J."/>
            <person name="Lagercrantz U."/>
            <person name="Lin S.S."/>
            <person name="Lindquist E."/>
            <person name="Lipzen A.M."/>
            <person name="Lu C."/>
            <person name="Luna E.D."/>
            <person name="Martienssen R.A."/>
            <person name="Minamino N."/>
            <person name="Mizutani M."/>
            <person name="Mizutani M."/>
            <person name="Mochizuki N."/>
            <person name="Monte I."/>
            <person name="Mosher R."/>
            <person name="Nagasaki H."/>
            <person name="Nakagami H."/>
            <person name="Naramoto S."/>
            <person name="Nishitani K."/>
            <person name="Ohtani M."/>
            <person name="Okamoto T."/>
            <person name="Okumura M."/>
            <person name="Phillips J."/>
            <person name="Pollak B."/>
            <person name="Reinders A."/>
            <person name="Roevekamp M."/>
            <person name="Sano R."/>
            <person name="Sawa S."/>
            <person name="Schmid M.W."/>
            <person name="Shirakawa M."/>
            <person name="Solano R."/>
            <person name="Spunde A."/>
            <person name="Suetsugu N."/>
            <person name="Sugano S."/>
            <person name="Sugiyama A."/>
            <person name="Sun R."/>
            <person name="Suzuki Y."/>
            <person name="Takenaka M."/>
            <person name="Takezawa D."/>
            <person name="Tomogane H."/>
            <person name="Tsuzuki M."/>
            <person name="Ueda T."/>
            <person name="Umeda M."/>
            <person name="Ward J.M."/>
            <person name="Watanabe Y."/>
            <person name="Yazaki K."/>
            <person name="Yokoyama R."/>
            <person name="Yoshitake Y."/>
            <person name="Yotsui I."/>
            <person name="Zachgo S."/>
            <person name="Schmutz J."/>
        </authorList>
    </citation>
    <scope>NUCLEOTIDE SEQUENCE [LARGE SCALE GENOMIC DNA]</scope>
    <source>
        <strain evidence="15">Tak-1</strain>
    </source>
</reference>
<evidence type="ECO:0000259" key="14">
    <source>
        <dbReference type="PROSITE" id="PS51479"/>
    </source>
</evidence>
<keyword evidence="16" id="KW-1185">Reference proteome</keyword>
<dbReference type="SMR" id="A0A2R6WM05"/>
<feature type="compositionally biased region" description="Basic and acidic residues" evidence="13">
    <location>
        <begin position="461"/>
        <end position="474"/>
    </location>
</feature>
<dbReference type="GO" id="GO:0005737">
    <property type="term" value="C:cytoplasm"/>
    <property type="evidence" value="ECO:0000318"/>
    <property type="project" value="GO_Central"/>
</dbReference>
<dbReference type="OMA" id="WMGPSNA"/>
<reference evidence="16" key="1">
    <citation type="journal article" date="2017" name="Cell">
        <title>Insights into land plant evolution garnered from the Marchantia polymorpha genome.</title>
        <authorList>
            <person name="Bowman J.L."/>
            <person name="Kohchi T."/>
            <person name="Yamato K.T."/>
            <person name="Jenkins J."/>
            <person name="Shu S."/>
            <person name="Ishizaki K."/>
            <person name="Yamaoka S."/>
            <person name="Nishihama R."/>
            <person name="Nakamura Y."/>
            <person name="Berger F."/>
            <person name="Adam C."/>
            <person name="Aki S.S."/>
            <person name="Althoff F."/>
            <person name="Araki T."/>
            <person name="Arteaga-Vazquez M.A."/>
            <person name="Balasubrmanian S."/>
            <person name="Barry K."/>
            <person name="Bauer D."/>
            <person name="Boehm C.R."/>
            <person name="Briginshaw L."/>
            <person name="Caballero-Perez J."/>
            <person name="Catarino B."/>
            <person name="Chen F."/>
            <person name="Chiyoda S."/>
            <person name="Chovatia M."/>
            <person name="Davies K.M."/>
            <person name="Delmans M."/>
            <person name="Demura T."/>
            <person name="Dierschke T."/>
            <person name="Dolan L."/>
            <person name="Dorantes-Acosta A.E."/>
            <person name="Eklund D.M."/>
            <person name="Florent S.N."/>
            <person name="Flores-Sandoval E."/>
            <person name="Fujiyama A."/>
            <person name="Fukuzawa H."/>
            <person name="Galik B."/>
            <person name="Grimanelli D."/>
            <person name="Grimwood J."/>
            <person name="Grossniklaus U."/>
            <person name="Hamada T."/>
            <person name="Haseloff J."/>
            <person name="Hetherington A.J."/>
            <person name="Higo A."/>
            <person name="Hirakawa Y."/>
            <person name="Hundley H.N."/>
            <person name="Ikeda Y."/>
            <person name="Inoue K."/>
            <person name="Inoue S.I."/>
            <person name="Ishida S."/>
            <person name="Jia Q."/>
            <person name="Kakita M."/>
            <person name="Kanazawa T."/>
            <person name="Kawai Y."/>
            <person name="Kawashima T."/>
            <person name="Kennedy M."/>
            <person name="Kinose K."/>
            <person name="Kinoshita T."/>
            <person name="Kohara Y."/>
            <person name="Koide E."/>
            <person name="Komatsu K."/>
            <person name="Kopischke S."/>
            <person name="Kubo M."/>
            <person name="Kyozuka J."/>
            <person name="Lagercrantz U."/>
            <person name="Lin S.S."/>
            <person name="Lindquist E."/>
            <person name="Lipzen A.M."/>
            <person name="Lu C.W."/>
            <person name="De Luna E."/>
            <person name="Martienssen R.A."/>
            <person name="Minamino N."/>
            <person name="Mizutani M."/>
            <person name="Mizutani M."/>
            <person name="Mochizuki N."/>
            <person name="Monte I."/>
            <person name="Mosher R."/>
            <person name="Nagasaki H."/>
            <person name="Nakagami H."/>
            <person name="Naramoto S."/>
            <person name="Nishitani K."/>
            <person name="Ohtani M."/>
            <person name="Okamoto T."/>
            <person name="Okumura M."/>
            <person name="Phillips J."/>
            <person name="Pollak B."/>
            <person name="Reinders A."/>
            <person name="Rovekamp M."/>
            <person name="Sano R."/>
            <person name="Sawa S."/>
            <person name="Schmid M.W."/>
            <person name="Shirakawa M."/>
            <person name="Solano R."/>
            <person name="Spunde A."/>
            <person name="Suetsugu N."/>
            <person name="Sugano S."/>
            <person name="Sugiyama A."/>
            <person name="Sun R."/>
            <person name="Suzuki Y."/>
            <person name="Takenaka M."/>
            <person name="Takezawa D."/>
            <person name="Tomogane H."/>
            <person name="Tsuzuki M."/>
            <person name="Ueda T."/>
            <person name="Umeda M."/>
            <person name="Ward J.M."/>
            <person name="Watanabe Y."/>
            <person name="Yazaki K."/>
            <person name="Yokoyama R."/>
            <person name="Yoshitake Y."/>
            <person name="Yotsui I."/>
            <person name="Zachgo S."/>
            <person name="Schmutz J."/>
        </authorList>
    </citation>
    <scope>NUCLEOTIDE SEQUENCE [LARGE SCALE GENOMIC DNA]</scope>
    <source>
        <strain evidence="16">Tak-1</strain>
    </source>
</reference>
<sequence>MPSYLPILSYPSSAQDENASKLTTEYGKAFISGNENGTASTKRVEENVVISPIIKSVNAAGKNEPAGKKGGKKAVKKKHRAGGDRASKVTPVRDVSVNGDGTSSNIPDENKVDEVVMKAKSHAQALHAVKRAVLEIQLFLLDGVRTNVQLESCSALLTQSEYQDVVVERSIDKRCGYPLCEKPLVPESKRKGRFRISVSEHKIYDTRETGLFCSQTCLMTSKTFALSLQVDRDALIQQDKLAAIVRSVRDLKVAGASKVGKKSVDQPSDRSKDSILAEVKERLDVGIASFEDAGPSDAIEGYTPVTSIRDWRLRRNVQQQASVSVAGVLGNPESAVRDSGNVTTTNDGRPSLVKSSPSNDLSPSKGKSALTLHTGNLSGSLQDAPILKSILKKCQSESPVKRSVSWGDQKAKGELSHKVEAQVKQKSGSKARRQVKVLPQPSKSAAATSSSASVESGALRTEAESNRTQVESKADQSQITQRLSSAEQVLSTTQKTVVADGKSNPAKSGHVDIQPAQEAPAPKDATACSLPDSSSNCEISTFEAKDSKAPFTDAEAQIAERLASAKDLAAALMEAADATATGDFESSEAVARAGLSILSLDETREESFPANTRSEAASQVEETARLGLKWPPVDPQEEEDEEVSSSKGGWHDTAPKNFKLEISMFGTIWMALEEWISAATIAFIYGKEADCEHDFLSVNGREYSLQVVCEDGLSAEISKAFSTGIARVLPDVVQALRLRIPVSTLEQACGRMLRTMSFVEPLPALGVNHWRMLVMLFLEALSVDQVDSIGVHLSEHSSLFRQLLVGTGTSEAEYDIFRGLLLPAGRLPSVSTLNGG</sequence>
<comment type="catalytic activity">
    <reaction evidence="9 12">
        <text>O-phospho-L-seryl-[protein] + H2O = L-seryl-[protein] + phosphate</text>
        <dbReference type="Rhea" id="RHEA:20629"/>
        <dbReference type="Rhea" id="RHEA-COMP:9863"/>
        <dbReference type="Rhea" id="RHEA-COMP:11604"/>
        <dbReference type="ChEBI" id="CHEBI:15377"/>
        <dbReference type="ChEBI" id="CHEBI:29999"/>
        <dbReference type="ChEBI" id="CHEBI:43474"/>
        <dbReference type="ChEBI" id="CHEBI:83421"/>
        <dbReference type="EC" id="3.1.3.16"/>
    </reaction>
</comment>
<comment type="catalytic activity">
    <reaction evidence="10 12">
        <text>O-phospho-L-threonyl-[protein] + H2O = L-threonyl-[protein] + phosphate</text>
        <dbReference type="Rhea" id="RHEA:47004"/>
        <dbReference type="Rhea" id="RHEA-COMP:11060"/>
        <dbReference type="Rhea" id="RHEA-COMP:11605"/>
        <dbReference type="ChEBI" id="CHEBI:15377"/>
        <dbReference type="ChEBI" id="CHEBI:30013"/>
        <dbReference type="ChEBI" id="CHEBI:43474"/>
        <dbReference type="ChEBI" id="CHEBI:61977"/>
        <dbReference type="EC" id="3.1.3.16"/>
    </reaction>
</comment>
<feature type="domain" description="RTR1-type" evidence="14">
    <location>
        <begin position="152"/>
        <end position="238"/>
    </location>
</feature>
<dbReference type="InterPro" id="IPR007308">
    <property type="entry name" value="Rtr1/RPAP2_dom"/>
</dbReference>
<dbReference type="PANTHER" id="PTHR14732:SF0">
    <property type="entry name" value="RNA POLYMERASE II SUBUNIT B1 CTD PHOSPHATASE RPAP2-RELATED"/>
    <property type="match status" value="1"/>
</dbReference>
<dbReference type="EMBL" id="KZ772747">
    <property type="protein sequence ID" value="PTQ34889.1"/>
    <property type="molecule type" value="Genomic_DNA"/>
</dbReference>
<proteinExistence type="inferred from homology"/>
<evidence type="ECO:0000256" key="7">
    <source>
        <dbReference type="ARBA" id="ARBA00022912"/>
    </source>
</evidence>
<evidence type="ECO:0000256" key="8">
    <source>
        <dbReference type="ARBA" id="ARBA00023242"/>
    </source>
</evidence>
<dbReference type="Gene3D" id="1.25.40.820">
    <property type="match status" value="1"/>
</dbReference>
<dbReference type="EC" id="3.1.3.16" evidence="12"/>
<comment type="function">
    <text evidence="12">Putative RNA polymerase II subunit B1 C-terminal domain (CTD) phosphatase involved in RNA polymerase II transcription regulation.</text>
</comment>
<evidence type="ECO:0000256" key="9">
    <source>
        <dbReference type="ARBA" id="ARBA00047761"/>
    </source>
</evidence>
<dbReference type="GO" id="GO:0008420">
    <property type="term" value="F:RNA polymerase II CTD heptapeptide repeat phosphatase activity"/>
    <property type="evidence" value="ECO:0000318"/>
    <property type="project" value="GO_Central"/>
</dbReference>